<dbReference type="SUPFAM" id="SSF101386">
    <property type="entry name" value="all-alpha NTP pyrophosphatases"/>
    <property type="match status" value="1"/>
</dbReference>
<dbReference type="NCBIfam" id="TIGR03188">
    <property type="entry name" value="histidine_hisI"/>
    <property type="match status" value="1"/>
</dbReference>
<dbReference type="Proteomes" id="UP000886887">
    <property type="component" value="Unassembled WGS sequence"/>
</dbReference>
<dbReference type="GO" id="GO:0005737">
    <property type="term" value="C:cytoplasm"/>
    <property type="evidence" value="ECO:0007669"/>
    <property type="project" value="UniProtKB-SubCell"/>
</dbReference>
<dbReference type="SUPFAM" id="SSF141734">
    <property type="entry name" value="HisI-like"/>
    <property type="match status" value="1"/>
</dbReference>
<evidence type="ECO:0000256" key="1">
    <source>
        <dbReference type="ARBA" id="ARBA00000024"/>
    </source>
</evidence>
<dbReference type="NCBIfam" id="NF000768">
    <property type="entry name" value="PRK00051.1"/>
    <property type="match status" value="1"/>
</dbReference>
<dbReference type="InterPro" id="IPR021130">
    <property type="entry name" value="PRib-ATP_PPHydrolase-like"/>
</dbReference>
<evidence type="ECO:0000256" key="14">
    <source>
        <dbReference type="ARBA" id="ARBA00023268"/>
    </source>
</evidence>
<dbReference type="GO" id="GO:0000105">
    <property type="term" value="P:L-histidine biosynthetic process"/>
    <property type="evidence" value="ECO:0007669"/>
    <property type="project" value="UniProtKB-UniRule"/>
</dbReference>
<evidence type="ECO:0000256" key="5">
    <source>
        <dbReference type="ARBA" id="ARBA00005204"/>
    </source>
</evidence>
<evidence type="ECO:0000256" key="10">
    <source>
        <dbReference type="ARBA" id="ARBA00022741"/>
    </source>
</evidence>
<dbReference type="PANTHER" id="PTHR42945">
    <property type="entry name" value="HISTIDINE BIOSYNTHESIS BIFUNCTIONAL PROTEIN"/>
    <property type="match status" value="1"/>
</dbReference>
<dbReference type="InterPro" id="IPR008179">
    <property type="entry name" value="HisE"/>
</dbReference>
<reference evidence="17" key="2">
    <citation type="journal article" date="2021" name="PeerJ">
        <title>Extensive microbial diversity within the chicken gut microbiome revealed by metagenomics and culture.</title>
        <authorList>
            <person name="Gilroy R."/>
            <person name="Ravi A."/>
            <person name="Getino M."/>
            <person name="Pursley I."/>
            <person name="Horton D.L."/>
            <person name="Alikhan N.F."/>
            <person name="Baker D."/>
            <person name="Gharbi K."/>
            <person name="Hall N."/>
            <person name="Watson M."/>
            <person name="Adriaenssens E.M."/>
            <person name="Foster-Nyarko E."/>
            <person name="Jarju S."/>
            <person name="Secka A."/>
            <person name="Antonio M."/>
            <person name="Oren A."/>
            <person name="Chaudhuri R.R."/>
            <person name="La Ragione R."/>
            <person name="Hildebrand F."/>
            <person name="Pallen M.J."/>
        </authorList>
    </citation>
    <scope>NUCLEOTIDE SEQUENCE</scope>
    <source>
        <strain evidence="17">ChiSxjej2B14-6234</strain>
    </source>
</reference>
<evidence type="ECO:0000256" key="13">
    <source>
        <dbReference type="ARBA" id="ARBA00023102"/>
    </source>
</evidence>
<keyword evidence="10 15" id="KW-0547">Nucleotide-binding</keyword>
<keyword evidence="9 15" id="KW-0028">Amino-acid biosynthesis</keyword>
<reference evidence="17" key="1">
    <citation type="submission" date="2020-10" db="EMBL/GenBank/DDBJ databases">
        <authorList>
            <person name="Gilroy R."/>
        </authorList>
    </citation>
    <scope>NUCLEOTIDE SEQUENCE</scope>
    <source>
        <strain evidence="17">ChiSxjej2B14-6234</strain>
    </source>
</reference>
<feature type="domain" description="Phosphoribosyl-AMP cyclohydrolase" evidence="16">
    <location>
        <begin position="30"/>
        <end position="103"/>
    </location>
</feature>
<dbReference type="HAMAP" id="MF_01020">
    <property type="entry name" value="HisE"/>
    <property type="match status" value="1"/>
</dbReference>
<dbReference type="GO" id="GO:0004636">
    <property type="term" value="F:phosphoribosyl-ATP diphosphatase activity"/>
    <property type="evidence" value="ECO:0007669"/>
    <property type="project" value="UniProtKB-UniRule"/>
</dbReference>
<dbReference type="EC" id="3.6.1.31" evidence="15"/>
<keyword evidence="8 15" id="KW-0963">Cytoplasm</keyword>
<evidence type="ECO:0000256" key="9">
    <source>
        <dbReference type="ARBA" id="ARBA00022605"/>
    </source>
</evidence>
<comment type="catalytic activity">
    <reaction evidence="2 15">
        <text>1-(5-phospho-beta-D-ribosyl)-ATP + H2O = 1-(5-phospho-beta-D-ribosyl)-5'-AMP + diphosphate + H(+)</text>
        <dbReference type="Rhea" id="RHEA:22828"/>
        <dbReference type="ChEBI" id="CHEBI:15377"/>
        <dbReference type="ChEBI" id="CHEBI:15378"/>
        <dbReference type="ChEBI" id="CHEBI:33019"/>
        <dbReference type="ChEBI" id="CHEBI:59457"/>
        <dbReference type="ChEBI" id="CHEBI:73183"/>
        <dbReference type="EC" id="3.6.1.31"/>
    </reaction>
</comment>
<comment type="similarity">
    <text evidence="7 15">In the N-terminal section; belongs to the PRA-CH family.</text>
</comment>
<dbReference type="FunFam" id="3.10.20.810:FF:000001">
    <property type="entry name" value="Histidine biosynthesis bifunctional protein HisIE"/>
    <property type="match status" value="1"/>
</dbReference>
<comment type="pathway">
    <text evidence="4 15">Amino-acid biosynthesis; L-histidine biosynthesis; L-histidine from 5-phospho-alpha-D-ribose 1-diphosphate: step 3/9.</text>
</comment>
<dbReference type="NCBIfam" id="NF002747">
    <property type="entry name" value="PRK02759.1"/>
    <property type="match status" value="1"/>
</dbReference>
<dbReference type="InterPro" id="IPR026660">
    <property type="entry name" value="PRA-CH"/>
</dbReference>
<evidence type="ECO:0000256" key="4">
    <source>
        <dbReference type="ARBA" id="ARBA00005169"/>
    </source>
</evidence>
<organism evidence="17 18">
    <name type="scientific">Candidatus Onthenecus intestinigallinarum</name>
    <dbReference type="NCBI Taxonomy" id="2840875"/>
    <lineage>
        <taxon>Bacteria</taxon>
        <taxon>Bacillati</taxon>
        <taxon>Bacillota</taxon>
        <taxon>Clostridia</taxon>
        <taxon>Eubacteriales</taxon>
        <taxon>Candidatus Onthenecus</taxon>
    </lineage>
</organism>
<keyword evidence="13 15" id="KW-0368">Histidine biosynthesis</keyword>
<dbReference type="InterPro" id="IPR038019">
    <property type="entry name" value="PRib_AMP_CycHydrolase_sf"/>
</dbReference>
<comment type="similarity">
    <text evidence="6 15">In the C-terminal section; belongs to the PRA-PH family.</text>
</comment>
<keyword evidence="11 15" id="KW-0378">Hydrolase</keyword>
<comment type="catalytic activity">
    <reaction evidence="1 15">
        <text>1-(5-phospho-beta-D-ribosyl)-5'-AMP + H2O = 1-(5-phospho-beta-D-ribosyl)-5-[(5-phospho-beta-D-ribosylamino)methylideneamino]imidazole-4-carboxamide</text>
        <dbReference type="Rhea" id="RHEA:20049"/>
        <dbReference type="ChEBI" id="CHEBI:15377"/>
        <dbReference type="ChEBI" id="CHEBI:58435"/>
        <dbReference type="ChEBI" id="CHEBI:59457"/>
        <dbReference type="EC" id="3.5.4.19"/>
    </reaction>
</comment>
<name>A0A9D0ZA36_9FIRM</name>
<accession>A0A9D0ZA36</accession>
<dbReference type="EMBL" id="DVFJ01000018">
    <property type="protein sequence ID" value="HIQ71768.1"/>
    <property type="molecule type" value="Genomic_DNA"/>
</dbReference>
<comment type="subcellular location">
    <subcellularLocation>
        <location evidence="3 15">Cytoplasm</location>
    </subcellularLocation>
</comment>
<dbReference type="InterPro" id="IPR023019">
    <property type="entry name" value="His_synth_HisIE"/>
</dbReference>
<protein>
    <recommendedName>
        <fullName evidence="15">Histidine biosynthesis bifunctional protein HisIE</fullName>
    </recommendedName>
    <domain>
        <recommendedName>
            <fullName evidence="15">Phosphoribosyl-AMP cyclohydrolase</fullName>
            <shortName evidence="15">PRA-CH</shortName>
            <ecNumber evidence="15">3.5.4.19</ecNumber>
        </recommendedName>
    </domain>
    <domain>
        <recommendedName>
            <fullName evidence="15">Phosphoribosyl-ATP pyrophosphatase</fullName>
            <shortName evidence="15">PRA-PH</shortName>
            <ecNumber evidence="15">3.6.1.31</ecNumber>
        </recommendedName>
    </domain>
</protein>
<comment type="pathway">
    <text evidence="5 15">Amino-acid biosynthesis; L-histidine biosynthesis; L-histidine from 5-phospho-alpha-D-ribose 1-diphosphate: step 2/9.</text>
</comment>
<proteinExistence type="inferred from homology"/>
<gene>
    <name evidence="15" type="primary">hisI</name>
    <name evidence="15" type="synonym">hisIE</name>
    <name evidence="17" type="ORF">IAB73_06150</name>
</gene>
<dbReference type="AlphaFoldDB" id="A0A9D0ZA36"/>
<keyword evidence="14 15" id="KW-0511">Multifunctional enzyme</keyword>
<feature type="region of interest" description="Phosphoribosyl-AMP cyclohydrolase" evidence="15">
    <location>
        <begin position="1"/>
        <end position="120"/>
    </location>
</feature>
<evidence type="ECO:0000313" key="18">
    <source>
        <dbReference type="Proteomes" id="UP000886887"/>
    </source>
</evidence>
<dbReference type="HAMAP" id="MF_01019">
    <property type="entry name" value="HisIE"/>
    <property type="match status" value="1"/>
</dbReference>
<dbReference type="EC" id="3.5.4.19" evidence="15"/>
<feature type="region of interest" description="Phosphoribosyl-ATP pyrophosphohydrolase" evidence="15">
    <location>
        <begin position="121"/>
        <end position="208"/>
    </location>
</feature>
<evidence type="ECO:0000256" key="12">
    <source>
        <dbReference type="ARBA" id="ARBA00022840"/>
    </source>
</evidence>
<dbReference type="PANTHER" id="PTHR42945:SF1">
    <property type="entry name" value="HISTIDINE BIOSYNTHESIS BIFUNCTIONAL PROTEIN HIS7"/>
    <property type="match status" value="1"/>
</dbReference>
<evidence type="ECO:0000256" key="7">
    <source>
        <dbReference type="ARBA" id="ARBA00008299"/>
    </source>
</evidence>
<dbReference type="GO" id="GO:0005524">
    <property type="term" value="F:ATP binding"/>
    <property type="evidence" value="ECO:0007669"/>
    <property type="project" value="UniProtKB-KW"/>
</dbReference>
<dbReference type="HAMAP" id="MF_01021">
    <property type="entry name" value="HisI"/>
    <property type="match status" value="1"/>
</dbReference>
<evidence type="ECO:0000256" key="11">
    <source>
        <dbReference type="ARBA" id="ARBA00022801"/>
    </source>
</evidence>
<evidence type="ECO:0000256" key="8">
    <source>
        <dbReference type="ARBA" id="ARBA00022490"/>
    </source>
</evidence>
<dbReference type="CDD" id="cd11534">
    <property type="entry name" value="NTP-PPase_HisIE_like"/>
    <property type="match status" value="1"/>
</dbReference>
<dbReference type="Pfam" id="PF01503">
    <property type="entry name" value="PRA-PH"/>
    <property type="match status" value="1"/>
</dbReference>
<keyword evidence="12 15" id="KW-0067">ATP-binding</keyword>
<dbReference type="GO" id="GO:0004635">
    <property type="term" value="F:phosphoribosyl-AMP cyclohydrolase activity"/>
    <property type="evidence" value="ECO:0007669"/>
    <property type="project" value="UniProtKB-UniRule"/>
</dbReference>
<comment type="caution">
    <text evidence="17">The sequence shown here is derived from an EMBL/GenBank/DDBJ whole genome shotgun (WGS) entry which is preliminary data.</text>
</comment>
<evidence type="ECO:0000256" key="3">
    <source>
        <dbReference type="ARBA" id="ARBA00004496"/>
    </source>
</evidence>
<evidence type="ECO:0000256" key="2">
    <source>
        <dbReference type="ARBA" id="ARBA00001460"/>
    </source>
</evidence>
<evidence type="ECO:0000313" key="17">
    <source>
        <dbReference type="EMBL" id="HIQ71768.1"/>
    </source>
</evidence>
<dbReference type="Gene3D" id="3.10.20.810">
    <property type="entry name" value="Phosphoribosyl-AMP cyclohydrolase"/>
    <property type="match status" value="1"/>
</dbReference>
<sequence length="208" mass="22983">MNMDFNAIRFDGRGLVPAIAQDARTGAVLMLAYMNAESLRLTLETGYATYYSRSRQTLWKKGETSGHVQRVVSVDYDCDGDALLLRVVQEGPACHTGAYTCFHNALRAPSEGESSPGPQVLQDVYAVILDRMQRPQEGSYTNYLLDKGVEKIAKKVGEEATETVIAAMKGSKAELRSETSDLLYHLLVLLAQQGVTPDEVWAELGHRR</sequence>
<dbReference type="InterPro" id="IPR002496">
    <property type="entry name" value="PRib_AMP_CycHydrolase_dom"/>
</dbReference>
<dbReference type="Pfam" id="PF01502">
    <property type="entry name" value="PRA-CH"/>
    <property type="match status" value="1"/>
</dbReference>
<evidence type="ECO:0000259" key="16">
    <source>
        <dbReference type="Pfam" id="PF01502"/>
    </source>
</evidence>
<evidence type="ECO:0000256" key="6">
    <source>
        <dbReference type="ARBA" id="ARBA00007731"/>
    </source>
</evidence>
<evidence type="ECO:0000256" key="15">
    <source>
        <dbReference type="HAMAP-Rule" id="MF_01019"/>
    </source>
</evidence>
<dbReference type="Gene3D" id="1.10.287.1080">
    <property type="entry name" value="MazG-like"/>
    <property type="match status" value="1"/>
</dbReference>